<feature type="repeat" description="Pumilio" evidence="3">
    <location>
        <begin position="637"/>
        <end position="672"/>
    </location>
</feature>
<evidence type="ECO:0000256" key="2">
    <source>
        <dbReference type="ARBA" id="ARBA00024893"/>
    </source>
</evidence>
<reference evidence="7" key="1">
    <citation type="submission" date="2020-01" db="EMBL/GenBank/DDBJ databases">
        <authorList>
            <consortium name="DOE Joint Genome Institute"/>
            <person name="Haridas S."/>
            <person name="Albert R."/>
            <person name="Binder M."/>
            <person name="Bloem J."/>
            <person name="Labutti K."/>
            <person name="Salamov A."/>
            <person name="Andreopoulos B."/>
            <person name="Baker S.E."/>
            <person name="Barry K."/>
            <person name="Bills G."/>
            <person name="Bluhm B.H."/>
            <person name="Cannon C."/>
            <person name="Castanera R."/>
            <person name="Culley D.E."/>
            <person name="Daum C."/>
            <person name="Ezra D."/>
            <person name="Gonzalez J.B."/>
            <person name="Henrissat B."/>
            <person name="Kuo A."/>
            <person name="Liang C."/>
            <person name="Lipzen A."/>
            <person name="Lutzoni F."/>
            <person name="Magnuson J."/>
            <person name="Mondo S."/>
            <person name="Nolan M."/>
            <person name="Ohm R."/>
            <person name="Pangilinan J."/>
            <person name="Park H.-J."/>
            <person name="Ramirez L."/>
            <person name="Alfaro M."/>
            <person name="Sun H."/>
            <person name="Tritt A."/>
            <person name="Yoshinaga Y."/>
            <person name="Zwiers L.-H."/>
            <person name="Turgeon B.G."/>
            <person name="Goodwin S.B."/>
            <person name="Spatafora J.W."/>
            <person name="Crous P.W."/>
            <person name="Grigoriev I.V."/>
        </authorList>
    </citation>
    <scope>NUCLEOTIDE SEQUENCE</scope>
    <source>
        <strain evidence="7">CBS 342.82</strain>
    </source>
</reference>
<feature type="repeat" description="Pumilio" evidence="3">
    <location>
        <begin position="748"/>
        <end position="789"/>
    </location>
</feature>
<sequence>MTMLPDSLTDMEKPSYIEDSIAPHVKRNDPPMFDLRAIWDGSIQRPSMQRAASRDASQGVIEQKLGSSSLLESTSMETDITASRKISASQSPSRFMIPFDLQNGTSPRGLQGPFEQEYMKHRQASDAIRMPTALPIGTPDRRNSSIAACFPGLAGSPDDSTLATQGQLGWSAAKQRAARDSVTDIWMNPLSSRTPSRERPYLSSFRSYGAPTTPPSGADSLQTSLQEKSFGEDGYQPDRSRAVSLASRPPSLTSTISGMNSATVSLIDGLSSQCNQTSIQDPSPDFASRESIVSSTGNAFASPDLQQSYFDKSAASRSWAPQSHNSFGTLRDMRPAYGYARDSPAPSRSSDGLHTTTQNQMLRAARPLNFNSREFYPGISCGDFTNDHKATSEMSWKGQNFRDAFTTQPFEQHHYNSDPVFDSNPQPFLLSPPRTNDTNPRSFIPPAHDLQQGPAAFPIVSASNHLQHGNNGQSSLLSHFRATMKTKRYELRDIYDHVVEFSSDQHGSRFIQTRLETANPEEREQIFSEIRPYLIPLMTDVFGNYVIQKFFEYGSLSHKDILAATMQGQVVPLSCQPYGCRVVQKALDHVSVTQQASLIDELNGAVVDLIQDQNGNHVVQKVIERCSASMIDFIVHSMRGQIHRLSIHSYGCRVVQRCLEKPALASKSLILSELTDCIQTMIPDQYGNYVVQYIVTHEDTECKRRIMAHVIDNLEILSRHKYASNVVEKCIQSSDDAYRRSIVHSLSNIAKRRSESESLVGMVKDQYGNYVIQTLLDTLCESEYHTLVNLLRPAIAQAKRTNPNNKQIPAIESKMVHSTDYPQQQRLPHWSTQRFQSTTNGNAHFSTAQHARI</sequence>
<accession>A0A6J3MIJ0</accession>
<protein>
    <submittedName>
        <fullName evidence="7">ARM repeat-containing protein</fullName>
    </submittedName>
</protein>
<reference evidence="7" key="3">
    <citation type="submission" date="2025-08" db="UniProtKB">
        <authorList>
            <consortium name="RefSeq"/>
        </authorList>
    </citation>
    <scope>IDENTIFICATION</scope>
    <source>
        <strain evidence="7">CBS 342.82</strain>
    </source>
</reference>
<dbReference type="PROSITE" id="PS50302">
    <property type="entry name" value="PUM"/>
    <property type="match status" value="8"/>
</dbReference>
<keyword evidence="1" id="KW-0677">Repeat</keyword>
<feature type="repeat" description="Pumilio" evidence="3">
    <location>
        <begin position="529"/>
        <end position="564"/>
    </location>
</feature>
<keyword evidence="6" id="KW-1185">Reference proteome</keyword>
<dbReference type="GeneID" id="54357333"/>
<dbReference type="Proteomes" id="UP000504637">
    <property type="component" value="Unplaced"/>
</dbReference>
<reference evidence="7" key="2">
    <citation type="submission" date="2020-04" db="EMBL/GenBank/DDBJ databases">
        <authorList>
            <consortium name="NCBI Genome Project"/>
        </authorList>
    </citation>
    <scope>NUCLEOTIDE SEQUENCE</scope>
    <source>
        <strain evidence="7">CBS 342.82</strain>
    </source>
</reference>
<evidence type="ECO:0000313" key="7">
    <source>
        <dbReference type="RefSeq" id="XP_033464555.1"/>
    </source>
</evidence>
<dbReference type="CDD" id="cd07920">
    <property type="entry name" value="Pumilio"/>
    <property type="match status" value="1"/>
</dbReference>
<feature type="repeat" description="Pumilio" evidence="3">
    <location>
        <begin position="601"/>
        <end position="636"/>
    </location>
</feature>
<dbReference type="RefSeq" id="XP_033464555.1">
    <property type="nucleotide sequence ID" value="XM_033599534.1"/>
</dbReference>
<feature type="repeat" description="Pumilio" evidence="3">
    <location>
        <begin position="565"/>
        <end position="600"/>
    </location>
</feature>
<feature type="region of interest" description="Disordered" evidence="4">
    <location>
        <begin position="189"/>
        <end position="249"/>
    </location>
</feature>
<dbReference type="GO" id="GO:0005737">
    <property type="term" value="C:cytoplasm"/>
    <property type="evidence" value="ECO:0007669"/>
    <property type="project" value="TreeGrafter"/>
</dbReference>
<evidence type="ECO:0000256" key="1">
    <source>
        <dbReference type="ARBA" id="ARBA00022737"/>
    </source>
</evidence>
<name>A0A6J3MIJ0_9PEZI</name>
<dbReference type="InterPro" id="IPR033712">
    <property type="entry name" value="Pumilio_RNA-bd"/>
</dbReference>
<dbReference type="InterPro" id="IPR033133">
    <property type="entry name" value="PUM-HD"/>
</dbReference>
<dbReference type="SUPFAM" id="SSF48371">
    <property type="entry name" value="ARM repeat"/>
    <property type="match status" value="1"/>
</dbReference>
<evidence type="ECO:0000256" key="4">
    <source>
        <dbReference type="SAM" id="MobiDB-lite"/>
    </source>
</evidence>
<dbReference type="Pfam" id="PF00806">
    <property type="entry name" value="PUF"/>
    <property type="match status" value="8"/>
</dbReference>
<feature type="repeat" description="Pumilio" evidence="3">
    <location>
        <begin position="673"/>
        <end position="708"/>
    </location>
</feature>
<dbReference type="Gene3D" id="1.25.10.10">
    <property type="entry name" value="Leucine-rich Repeat Variant"/>
    <property type="match status" value="1"/>
</dbReference>
<dbReference type="GO" id="GO:0003730">
    <property type="term" value="F:mRNA 3'-UTR binding"/>
    <property type="evidence" value="ECO:0007669"/>
    <property type="project" value="TreeGrafter"/>
</dbReference>
<feature type="repeat" description="Pumilio" evidence="3">
    <location>
        <begin position="709"/>
        <end position="744"/>
    </location>
</feature>
<dbReference type="SMART" id="SM00025">
    <property type="entry name" value="Pumilio"/>
    <property type="match status" value="8"/>
</dbReference>
<dbReference type="GO" id="GO:0000288">
    <property type="term" value="P:nuclear-transcribed mRNA catabolic process, deadenylation-dependent decay"/>
    <property type="evidence" value="ECO:0007669"/>
    <property type="project" value="TreeGrafter"/>
</dbReference>
<dbReference type="InterPro" id="IPR016024">
    <property type="entry name" value="ARM-type_fold"/>
</dbReference>
<gene>
    <name evidence="7" type="ORF">K489DRAFT_19172</name>
</gene>
<dbReference type="PANTHER" id="PTHR12537">
    <property type="entry name" value="RNA BINDING PROTEIN PUMILIO-RELATED"/>
    <property type="match status" value="1"/>
</dbReference>
<dbReference type="InterPro" id="IPR011989">
    <property type="entry name" value="ARM-like"/>
</dbReference>
<organism evidence="7">
    <name type="scientific">Dissoconium aciculare CBS 342.82</name>
    <dbReference type="NCBI Taxonomy" id="1314786"/>
    <lineage>
        <taxon>Eukaryota</taxon>
        <taxon>Fungi</taxon>
        <taxon>Dikarya</taxon>
        <taxon>Ascomycota</taxon>
        <taxon>Pezizomycotina</taxon>
        <taxon>Dothideomycetes</taxon>
        <taxon>Dothideomycetidae</taxon>
        <taxon>Mycosphaerellales</taxon>
        <taxon>Dissoconiaceae</taxon>
        <taxon>Dissoconium</taxon>
    </lineage>
</organism>
<comment type="function">
    <text evidence="2">RNA-binding nucleolar protein required for pre-rRNA processing. Involved in production of 18S rRNA and assembly of small ribosomal subunit.</text>
</comment>
<dbReference type="OrthoDB" id="668540at2759"/>
<dbReference type="AlphaFoldDB" id="A0A6J3MIJ0"/>
<dbReference type="PROSITE" id="PS50303">
    <property type="entry name" value="PUM_HD"/>
    <property type="match status" value="1"/>
</dbReference>
<proteinExistence type="predicted"/>
<dbReference type="PANTHER" id="PTHR12537:SF12">
    <property type="entry name" value="MATERNAL PROTEIN PUMILIO"/>
    <property type="match status" value="1"/>
</dbReference>
<evidence type="ECO:0000259" key="5">
    <source>
        <dbReference type="PROSITE" id="PS50303"/>
    </source>
</evidence>
<evidence type="ECO:0000256" key="3">
    <source>
        <dbReference type="PROSITE-ProRule" id="PRU00317"/>
    </source>
</evidence>
<feature type="repeat" description="Pumilio" evidence="3">
    <location>
        <begin position="493"/>
        <end position="528"/>
    </location>
</feature>
<dbReference type="InterPro" id="IPR001313">
    <property type="entry name" value="Pumilio_RNA-bd_rpt"/>
</dbReference>
<evidence type="ECO:0000313" key="6">
    <source>
        <dbReference type="Proteomes" id="UP000504637"/>
    </source>
</evidence>
<feature type="domain" description="PUM-HD" evidence="5">
    <location>
        <begin position="472"/>
        <end position="816"/>
    </location>
</feature>